<dbReference type="GO" id="GO:0004640">
    <property type="term" value="F:phosphoribosylanthranilate isomerase activity"/>
    <property type="evidence" value="ECO:0007669"/>
    <property type="project" value="UniProtKB-UniRule"/>
</dbReference>
<evidence type="ECO:0000313" key="11">
    <source>
        <dbReference type="EMBL" id="CUP35490.1"/>
    </source>
</evidence>
<dbReference type="InterPro" id="IPR044643">
    <property type="entry name" value="TrpF_fam"/>
</dbReference>
<dbReference type="RefSeq" id="WP_050642512.1">
    <property type="nucleotide sequence ID" value="NZ_CABKUE010000009.1"/>
</dbReference>
<dbReference type="PANTHER" id="PTHR42894:SF1">
    <property type="entry name" value="N-(5'-PHOSPHORIBOSYL)ANTHRANILATE ISOMERASE"/>
    <property type="match status" value="1"/>
</dbReference>
<keyword evidence="5 9" id="KW-0028">Amino-acid biosynthesis</keyword>
<gene>
    <name evidence="9 11" type="primary">trpF</name>
    <name evidence="11" type="ORF">ERS852491_04943</name>
</gene>
<evidence type="ECO:0000256" key="7">
    <source>
        <dbReference type="ARBA" id="ARBA00023141"/>
    </source>
</evidence>
<dbReference type="AlphaFoldDB" id="A0A174MMV2"/>
<keyword evidence="7 9" id="KW-0057">Aromatic amino acid biosynthesis</keyword>
<dbReference type="PANTHER" id="PTHR42894">
    <property type="entry name" value="N-(5'-PHOSPHORIBOSYL)ANTHRANILATE ISOMERASE"/>
    <property type="match status" value="1"/>
</dbReference>
<feature type="domain" description="N-(5'phosphoribosyl) anthranilate isomerase (PRAI)" evidence="10">
    <location>
        <begin position="3"/>
        <end position="196"/>
    </location>
</feature>
<evidence type="ECO:0000256" key="4">
    <source>
        <dbReference type="ARBA" id="ARBA00022272"/>
    </source>
</evidence>
<evidence type="ECO:0000256" key="6">
    <source>
        <dbReference type="ARBA" id="ARBA00022822"/>
    </source>
</evidence>
<dbReference type="Pfam" id="PF00697">
    <property type="entry name" value="PRAI"/>
    <property type="match status" value="1"/>
</dbReference>
<evidence type="ECO:0000259" key="10">
    <source>
        <dbReference type="Pfam" id="PF00697"/>
    </source>
</evidence>
<dbReference type="InterPro" id="IPR001240">
    <property type="entry name" value="PRAI_dom"/>
</dbReference>
<organism evidence="11 12">
    <name type="scientific">Faecalicatena contorta</name>
    <dbReference type="NCBI Taxonomy" id="39482"/>
    <lineage>
        <taxon>Bacteria</taxon>
        <taxon>Bacillati</taxon>
        <taxon>Bacillota</taxon>
        <taxon>Clostridia</taxon>
        <taxon>Lachnospirales</taxon>
        <taxon>Lachnospiraceae</taxon>
        <taxon>Faecalicatena</taxon>
    </lineage>
</organism>
<sequence length="207" mass="22914">MKIKICGLCREEEIAAVNEVQPDYIGFVFAQGSRRYVDPRRAALLKQGLSKEVAAVGVFTDAPLEQILQLVYGKVIDVVQLHGNETLEFAEDLKCCCDVPVVKAVSMTEDTYSRDIKRWEHSCVDYLLLDSGRGGTGTAFDYGRIGSPAKPFFLAGGLTPENVAEAARQVLPYAVDMSSGVETGGRKDKEKIEKAVRRIRDVERKIR</sequence>
<dbReference type="UniPathway" id="UPA00035">
    <property type="reaction ID" value="UER00042"/>
</dbReference>
<dbReference type="Proteomes" id="UP000095544">
    <property type="component" value="Unassembled WGS sequence"/>
</dbReference>
<dbReference type="InterPro" id="IPR011060">
    <property type="entry name" value="RibuloseP-bd_barrel"/>
</dbReference>
<protein>
    <recommendedName>
        <fullName evidence="4 9">N-(5'-phosphoribosyl)anthranilate isomerase</fullName>
        <shortName evidence="9">PRAI</shortName>
        <ecNumber evidence="3 9">5.3.1.24</ecNumber>
    </recommendedName>
</protein>
<comment type="similarity">
    <text evidence="9">Belongs to the TrpF family.</text>
</comment>
<comment type="catalytic activity">
    <reaction evidence="1 9">
        <text>N-(5-phospho-beta-D-ribosyl)anthranilate = 1-(2-carboxyphenylamino)-1-deoxy-D-ribulose 5-phosphate</text>
        <dbReference type="Rhea" id="RHEA:21540"/>
        <dbReference type="ChEBI" id="CHEBI:18277"/>
        <dbReference type="ChEBI" id="CHEBI:58613"/>
        <dbReference type="EC" id="5.3.1.24"/>
    </reaction>
</comment>
<reference evidence="11 12" key="1">
    <citation type="submission" date="2015-09" db="EMBL/GenBank/DDBJ databases">
        <authorList>
            <consortium name="Pathogen Informatics"/>
        </authorList>
    </citation>
    <scope>NUCLEOTIDE SEQUENCE [LARGE SCALE GENOMIC DNA]</scope>
    <source>
        <strain evidence="11 12">2789STDY5834876</strain>
    </source>
</reference>
<dbReference type="CDD" id="cd00405">
    <property type="entry name" value="PRAI"/>
    <property type="match status" value="1"/>
</dbReference>
<dbReference type="SUPFAM" id="SSF51366">
    <property type="entry name" value="Ribulose-phoshate binding barrel"/>
    <property type="match status" value="1"/>
</dbReference>
<evidence type="ECO:0000256" key="8">
    <source>
        <dbReference type="ARBA" id="ARBA00023235"/>
    </source>
</evidence>
<evidence type="ECO:0000256" key="2">
    <source>
        <dbReference type="ARBA" id="ARBA00004664"/>
    </source>
</evidence>
<dbReference type="InterPro" id="IPR013785">
    <property type="entry name" value="Aldolase_TIM"/>
</dbReference>
<comment type="pathway">
    <text evidence="2 9">Amino-acid biosynthesis; L-tryptophan biosynthesis; L-tryptophan from chorismate: step 3/5.</text>
</comment>
<dbReference type="STRING" id="39482.ERS852491_04943"/>
<dbReference type="OrthoDB" id="9786954at2"/>
<proteinExistence type="inferred from homology"/>
<keyword evidence="6 9" id="KW-0822">Tryptophan biosynthesis</keyword>
<name>A0A174MMV2_9FIRM</name>
<evidence type="ECO:0000256" key="3">
    <source>
        <dbReference type="ARBA" id="ARBA00012572"/>
    </source>
</evidence>
<dbReference type="Gene3D" id="3.20.20.70">
    <property type="entry name" value="Aldolase class I"/>
    <property type="match status" value="1"/>
</dbReference>
<dbReference type="EC" id="5.3.1.24" evidence="3 9"/>
<evidence type="ECO:0000313" key="12">
    <source>
        <dbReference type="Proteomes" id="UP000095544"/>
    </source>
</evidence>
<dbReference type="HAMAP" id="MF_00135">
    <property type="entry name" value="PRAI"/>
    <property type="match status" value="1"/>
</dbReference>
<dbReference type="EMBL" id="CYZU01000088">
    <property type="protein sequence ID" value="CUP35490.1"/>
    <property type="molecule type" value="Genomic_DNA"/>
</dbReference>
<evidence type="ECO:0000256" key="5">
    <source>
        <dbReference type="ARBA" id="ARBA00022605"/>
    </source>
</evidence>
<accession>A0A174MMV2</accession>
<evidence type="ECO:0000256" key="9">
    <source>
        <dbReference type="HAMAP-Rule" id="MF_00135"/>
    </source>
</evidence>
<dbReference type="GO" id="GO:0000162">
    <property type="term" value="P:L-tryptophan biosynthetic process"/>
    <property type="evidence" value="ECO:0007669"/>
    <property type="project" value="UniProtKB-UniRule"/>
</dbReference>
<keyword evidence="8 9" id="KW-0413">Isomerase</keyword>
<evidence type="ECO:0000256" key="1">
    <source>
        <dbReference type="ARBA" id="ARBA00001164"/>
    </source>
</evidence>